<dbReference type="Proteomes" id="UP000092445">
    <property type="component" value="Unassembled WGS sequence"/>
</dbReference>
<dbReference type="AlphaFoldDB" id="A0A1A9ZXY8"/>
<dbReference type="VEuPathDB" id="VectorBase:GPAI028513"/>
<sequence length="180" mass="20786">MIKSAGADVDEQFIMTIIFTLIYKICTQNLEEKWAVIYQLHEEAEDTLLDNESPEYDMNENSQHEYSAICTQFAIAENASIKWSTLLITPFGKPKHQEAAQARESRHQHNVQPTPSTYIGYAAPTLPSSTSLQQNPPPYTSLEKSYPNLKLCTESSRLNHLEQYATLRRNEEWNFKIEWD</sequence>
<reference evidence="2" key="1">
    <citation type="submission" date="2014-03" db="EMBL/GenBank/DDBJ databases">
        <authorList>
            <person name="Aksoy S."/>
            <person name="Warren W."/>
            <person name="Wilson R.K."/>
        </authorList>
    </citation>
    <scope>NUCLEOTIDE SEQUENCE [LARGE SCALE GENOMIC DNA]</scope>
    <source>
        <strain evidence="2">IAEA</strain>
    </source>
</reference>
<name>A0A1A9ZXY8_GLOPL</name>
<organism evidence="1 2">
    <name type="scientific">Glossina pallidipes</name>
    <name type="common">Tsetse fly</name>
    <dbReference type="NCBI Taxonomy" id="7398"/>
    <lineage>
        <taxon>Eukaryota</taxon>
        <taxon>Metazoa</taxon>
        <taxon>Ecdysozoa</taxon>
        <taxon>Arthropoda</taxon>
        <taxon>Hexapoda</taxon>
        <taxon>Insecta</taxon>
        <taxon>Pterygota</taxon>
        <taxon>Neoptera</taxon>
        <taxon>Endopterygota</taxon>
        <taxon>Diptera</taxon>
        <taxon>Brachycera</taxon>
        <taxon>Muscomorpha</taxon>
        <taxon>Hippoboscoidea</taxon>
        <taxon>Glossinidae</taxon>
        <taxon>Glossina</taxon>
    </lineage>
</organism>
<reference evidence="1" key="2">
    <citation type="submission" date="2020-05" db="UniProtKB">
        <authorList>
            <consortium name="EnsemblMetazoa"/>
        </authorList>
    </citation>
    <scope>IDENTIFICATION</scope>
    <source>
        <strain evidence="1">IAEA</strain>
    </source>
</reference>
<evidence type="ECO:0000313" key="1">
    <source>
        <dbReference type="EnsemblMetazoa" id="GPAI028513-PA"/>
    </source>
</evidence>
<protein>
    <submittedName>
        <fullName evidence="1">Uncharacterized protein</fullName>
    </submittedName>
</protein>
<evidence type="ECO:0000313" key="2">
    <source>
        <dbReference type="Proteomes" id="UP000092445"/>
    </source>
</evidence>
<proteinExistence type="predicted"/>
<dbReference type="EnsemblMetazoa" id="GPAI028513-RA">
    <property type="protein sequence ID" value="GPAI028513-PA"/>
    <property type="gene ID" value="GPAI028513"/>
</dbReference>
<keyword evidence="2" id="KW-1185">Reference proteome</keyword>
<accession>A0A1A9ZXY8</accession>